<protein>
    <submittedName>
        <fullName evidence="2">Uncharacterized protein</fullName>
    </submittedName>
</protein>
<feature type="region of interest" description="Disordered" evidence="1">
    <location>
        <begin position="203"/>
        <end position="237"/>
    </location>
</feature>
<accession>A0A163JHX1</accession>
<dbReference type="OrthoDB" id="2289442at2759"/>
<keyword evidence="3" id="KW-1185">Reference proteome</keyword>
<dbReference type="EMBL" id="LT552697">
    <property type="protein sequence ID" value="SAL99482.1"/>
    <property type="molecule type" value="Genomic_DNA"/>
</dbReference>
<gene>
    <name evidence="2" type="primary">ABSGL_05096.1 scaffold 6272</name>
</gene>
<dbReference type="Proteomes" id="UP000078561">
    <property type="component" value="Unassembled WGS sequence"/>
</dbReference>
<reference evidence="2" key="1">
    <citation type="submission" date="2016-04" db="EMBL/GenBank/DDBJ databases">
        <authorList>
            <person name="Evans L.H."/>
            <person name="Alamgir A."/>
            <person name="Owens N."/>
            <person name="Weber N.D."/>
            <person name="Virtaneva K."/>
            <person name="Barbian K."/>
            <person name="Babar A."/>
            <person name="Rosenke K."/>
        </authorList>
    </citation>
    <scope>NUCLEOTIDE SEQUENCE [LARGE SCALE GENOMIC DNA]</scope>
    <source>
        <strain evidence="2">CBS 101.48</strain>
    </source>
</reference>
<sequence>MENQSSELFFMQHLASISHQKIYPSIQSKIEMPLWKTLHVTRLWNHAREKEIYLTQQQQKNDWWFHQMITSTPVTSTTTTSSTNHYDAYHINHQQLLDSNNDLSQSWFGDDSTTTTVAAVTVAAAASEEDEDDDDDDDDEIDHHHDTNRHPSEPGNNEPADSLTPTTPVTTKDHHTALLSHTPIEALWTEDELVSLLAVTQDRKRKYEEEPTVVCQKGGPTPPPANRPDSSLPMVKV</sequence>
<feature type="region of interest" description="Disordered" evidence="1">
    <location>
        <begin position="125"/>
        <end position="171"/>
    </location>
</feature>
<name>A0A163JHX1_ABSGL</name>
<evidence type="ECO:0000313" key="3">
    <source>
        <dbReference type="Proteomes" id="UP000078561"/>
    </source>
</evidence>
<feature type="compositionally biased region" description="Basic and acidic residues" evidence="1">
    <location>
        <begin position="141"/>
        <end position="152"/>
    </location>
</feature>
<dbReference type="InParanoid" id="A0A163JHX1"/>
<evidence type="ECO:0000256" key="1">
    <source>
        <dbReference type="SAM" id="MobiDB-lite"/>
    </source>
</evidence>
<feature type="compositionally biased region" description="Acidic residues" evidence="1">
    <location>
        <begin position="127"/>
        <end position="140"/>
    </location>
</feature>
<dbReference type="AlphaFoldDB" id="A0A163JHX1"/>
<proteinExistence type="predicted"/>
<organism evidence="2">
    <name type="scientific">Absidia glauca</name>
    <name type="common">Pin mould</name>
    <dbReference type="NCBI Taxonomy" id="4829"/>
    <lineage>
        <taxon>Eukaryota</taxon>
        <taxon>Fungi</taxon>
        <taxon>Fungi incertae sedis</taxon>
        <taxon>Mucoromycota</taxon>
        <taxon>Mucoromycotina</taxon>
        <taxon>Mucoromycetes</taxon>
        <taxon>Mucorales</taxon>
        <taxon>Cunninghamellaceae</taxon>
        <taxon>Absidia</taxon>
    </lineage>
</organism>
<evidence type="ECO:0000313" key="2">
    <source>
        <dbReference type="EMBL" id="SAL99482.1"/>
    </source>
</evidence>